<sequence>MDVPVEPAEQVRWLADHVAVTELISVLAASMDAHDHAAYTGTFTGDATLRLPFGTFEGRDAIAAMPTAPPPTASHHLVGTQRIEVDGDEARARWHVIATNVFDAAQPDKHSQAGGWYEATLRRTEQGWRFSAVEMHITWTSGWIVPEEPS</sequence>
<reference evidence="2 3" key="1">
    <citation type="submission" date="2013-02" db="EMBL/GenBank/DDBJ databases">
        <title>Draft genome sequence of Amycolatopsis vancoresmycina strain DSM 44592T.</title>
        <authorList>
            <person name="Kumar S."/>
            <person name="Kaur N."/>
            <person name="Kaur C."/>
            <person name="Raghava G.P.S."/>
            <person name="Mayilraj S."/>
        </authorList>
    </citation>
    <scope>NUCLEOTIDE SEQUENCE [LARGE SCALE GENOMIC DNA]</scope>
    <source>
        <strain evidence="2 3">DSM 44592</strain>
    </source>
</reference>
<keyword evidence="3" id="KW-1185">Reference proteome</keyword>
<dbReference type="Pfam" id="PF13577">
    <property type="entry name" value="SnoaL_4"/>
    <property type="match status" value="1"/>
</dbReference>
<dbReference type="Gene3D" id="3.10.450.50">
    <property type="match status" value="1"/>
</dbReference>
<evidence type="ECO:0000259" key="1">
    <source>
        <dbReference type="Pfam" id="PF13577"/>
    </source>
</evidence>
<dbReference type="eggNOG" id="COG5517">
    <property type="taxonomic scope" value="Bacteria"/>
</dbReference>
<feature type="domain" description="SnoaL-like" evidence="1">
    <location>
        <begin position="14"/>
        <end position="132"/>
    </location>
</feature>
<dbReference type="Proteomes" id="UP000014139">
    <property type="component" value="Unassembled WGS sequence"/>
</dbReference>
<dbReference type="OrthoDB" id="9130903at2"/>
<name>R1I9G5_9PSEU</name>
<protein>
    <recommendedName>
        <fullName evidence="1">SnoaL-like domain-containing protein</fullName>
    </recommendedName>
</protein>
<dbReference type="SUPFAM" id="SSF54427">
    <property type="entry name" value="NTF2-like"/>
    <property type="match status" value="1"/>
</dbReference>
<comment type="caution">
    <text evidence="2">The sequence shown here is derived from an EMBL/GenBank/DDBJ whole genome shotgun (WGS) entry which is preliminary data.</text>
</comment>
<accession>R1I9G5</accession>
<dbReference type="AlphaFoldDB" id="R1I9G5"/>
<dbReference type="InterPro" id="IPR032710">
    <property type="entry name" value="NTF2-like_dom_sf"/>
</dbReference>
<dbReference type="InterPro" id="IPR037401">
    <property type="entry name" value="SnoaL-like"/>
</dbReference>
<evidence type="ECO:0000313" key="2">
    <source>
        <dbReference type="EMBL" id="EOD69191.1"/>
    </source>
</evidence>
<proteinExistence type="predicted"/>
<dbReference type="RefSeq" id="WP_003065379.1">
    <property type="nucleotide sequence ID" value="NZ_AOUO01000081.1"/>
</dbReference>
<dbReference type="EMBL" id="AOUO01000081">
    <property type="protein sequence ID" value="EOD69191.1"/>
    <property type="molecule type" value="Genomic_DNA"/>
</dbReference>
<dbReference type="PATRIC" id="fig|1292037.4.peg.1465"/>
<gene>
    <name evidence="2" type="ORF">H480_07563</name>
</gene>
<evidence type="ECO:0000313" key="3">
    <source>
        <dbReference type="Proteomes" id="UP000014139"/>
    </source>
</evidence>
<organism evidence="2 3">
    <name type="scientific">Amycolatopsis vancoresmycina DSM 44592</name>
    <dbReference type="NCBI Taxonomy" id="1292037"/>
    <lineage>
        <taxon>Bacteria</taxon>
        <taxon>Bacillati</taxon>
        <taxon>Actinomycetota</taxon>
        <taxon>Actinomycetes</taxon>
        <taxon>Pseudonocardiales</taxon>
        <taxon>Pseudonocardiaceae</taxon>
        <taxon>Amycolatopsis</taxon>
    </lineage>
</organism>